<dbReference type="InterPro" id="IPR044855">
    <property type="entry name" value="CoA-Trfase_III_dom3_sf"/>
</dbReference>
<keyword evidence="2" id="KW-1185">Reference proteome</keyword>
<dbReference type="STRING" id="281362.AT959_10550"/>
<dbReference type="EMBL" id="LODL01000019">
    <property type="protein sequence ID" value="KXB31123.1"/>
    <property type="molecule type" value="Genomic_DNA"/>
</dbReference>
<reference evidence="1 2" key="1">
    <citation type="submission" date="2015-12" db="EMBL/GenBank/DDBJ databases">
        <title>Nitrous oxide reduction kinetics distinguish bacteria harboring typical versus atypical NosZ.</title>
        <authorList>
            <person name="Yoon S."/>
            <person name="Nissen S."/>
            <person name="Park D."/>
            <person name="Sanford R.A."/>
            <person name="Loeffler F.E."/>
        </authorList>
    </citation>
    <scope>NUCLEOTIDE SEQUENCE [LARGE SCALE GENOMIC DNA]</scope>
    <source>
        <strain evidence="1 2">ATCC BAA-841</strain>
    </source>
</reference>
<name>A0A133XJK8_9RHOO</name>
<organism evidence="1 2">
    <name type="scientific">Dechloromonas denitrificans</name>
    <dbReference type="NCBI Taxonomy" id="281362"/>
    <lineage>
        <taxon>Bacteria</taxon>
        <taxon>Pseudomonadati</taxon>
        <taxon>Pseudomonadota</taxon>
        <taxon>Betaproteobacteria</taxon>
        <taxon>Rhodocyclales</taxon>
        <taxon>Azonexaceae</taxon>
        <taxon>Dechloromonas</taxon>
    </lineage>
</organism>
<comment type="caution">
    <text evidence="1">The sequence shown here is derived from an EMBL/GenBank/DDBJ whole genome shotgun (WGS) entry which is preliminary data.</text>
</comment>
<dbReference type="Gene3D" id="3.40.50.10540">
    <property type="entry name" value="Crotonobetainyl-coa:carnitine coa-transferase, domain 1"/>
    <property type="match status" value="1"/>
</dbReference>
<dbReference type="AlphaFoldDB" id="A0A133XJK8"/>
<dbReference type="PANTHER" id="PTHR48228">
    <property type="entry name" value="SUCCINYL-COA--D-CITRAMALATE COA-TRANSFERASE"/>
    <property type="match status" value="1"/>
</dbReference>
<gene>
    <name evidence="1" type="ORF">AT959_10550</name>
</gene>
<accession>A0A133XJK8</accession>
<dbReference type="RefSeq" id="WP_066882926.1">
    <property type="nucleotide sequence ID" value="NZ_LODL01000019.1"/>
</dbReference>
<sequence length="385" mass="41116">MSRPAPLAGIRVLDLTRLLPGPVATLHLADLGAEVIKIEDPQIGDYARTLGTGQGEDSAYFRMINRNKQGLVLDLKKPEGVEVFLRLARQADVIVESFRPGVVDKLGIGYATVAALNPKIAYCSISGYGQDGPYKDLAGHDINYLGYAGVLEQIGEEGGKPAIPNFQIADLLGGALTGVMGILAAVVEAQRSGQGRYIDVSMTDSVLAHTYFAMLRLNDAGQPAPRGADLLSGGLPCYATYRCADGKHMAVGALEGKFWQSCCEALERPEWIKRQWDAGLRTEMAALFASRPRDDWASLFAAVDCCVTPILSPDEALDNAQIAARGMVLREAGLTQFTPPLKLSDYQFAVRQPAPKAGEHNAAILVAAGYSAAEISRLQQSGALG</sequence>
<dbReference type="SUPFAM" id="SSF89796">
    <property type="entry name" value="CoA-transferase family III (CaiB/BaiF)"/>
    <property type="match status" value="1"/>
</dbReference>
<evidence type="ECO:0000313" key="1">
    <source>
        <dbReference type="EMBL" id="KXB31123.1"/>
    </source>
</evidence>
<dbReference type="Pfam" id="PF02515">
    <property type="entry name" value="CoA_transf_3"/>
    <property type="match status" value="1"/>
</dbReference>
<dbReference type="GO" id="GO:0003824">
    <property type="term" value="F:catalytic activity"/>
    <property type="evidence" value="ECO:0007669"/>
    <property type="project" value="InterPro"/>
</dbReference>
<dbReference type="InterPro" id="IPR050509">
    <property type="entry name" value="CoA-transferase_III"/>
</dbReference>
<dbReference type="InterPro" id="IPR003673">
    <property type="entry name" value="CoA-Trfase_fam_III"/>
</dbReference>
<proteinExistence type="predicted"/>
<dbReference type="PANTHER" id="PTHR48228:SF5">
    <property type="entry name" value="ALPHA-METHYLACYL-COA RACEMASE"/>
    <property type="match status" value="1"/>
</dbReference>
<evidence type="ECO:0000313" key="2">
    <source>
        <dbReference type="Proteomes" id="UP000070186"/>
    </source>
</evidence>
<protein>
    <submittedName>
        <fullName evidence="1">Carnitine dehydratase</fullName>
    </submittedName>
</protein>
<dbReference type="Proteomes" id="UP000070186">
    <property type="component" value="Unassembled WGS sequence"/>
</dbReference>
<dbReference type="InterPro" id="IPR023606">
    <property type="entry name" value="CoA-Trfase_III_dom_1_sf"/>
</dbReference>
<dbReference type="Gene3D" id="3.30.1540.10">
    <property type="entry name" value="formyl-coa transferase, domain 3"/>
    <property type="match status" value="1"/>
</dbReference>